<dbReference type="PANTHER" id="PTHR33164:SF95">
    <property type="entry name" value="TRANSCRIPTIONAL REGULATOR"/>
    <property type="match status" value="1"/>
</dbReference>
<dbReference type="PROSITE" id="PS50995">
    <property type="entry name" value="HTH_MARR_2"/>
    <property type="match status" value="1"/>
</dbReference>
<dbReference type="AlphaFoldDB" id="A0A345ZV10"/>
<dbReference type="SMART" id="SM00347">
    <property type="entry name" value="HTH_MARR"/>
    <property type="match status" value="1"/>
</dbReference>
<dbReference type="OrthoDB" id="7349109at2"/>
<dbReference type="GO" id="GO:0006950">
    <property type="term" value="P:response to stress"/>
    <property type="evidence" value="ECO:0007669"/>
    <property type="project" value="TreeGrafter"/>
</dbReference>
<dbReference type="Gene3D" id="1.10.10.10">
    <property type="entry name" value="Winged helix-like DNA-binding domain superfamily/Winged helix DNA-binding domain"/>
    <property type="match status" value="1"/>
</dbReference>
<accession>A0A345ZV10</accession>
<organism evidence="2 3">
    <name type="scientific">Pseudolabrys taiwanensis</name>
    <dbReference type="NCBI Taxonomy" id="331696"/>
    <lineage>
        <taxon>Bacteria</taxon>
        <taxon>Pseudomonadati</taxon>
        <taxon>Pseudomonadota</taxon>
        <taxon>Alphaproteobacteria</taxon>
        <taxon>Hyphomicrobiales</taxon>
        <taxon>Xanthobacteraceae</taxon>
        <taxon>Pseudolabrys</taxon>
    </lineage>
</organism>
<dbReference type="KEGG" id="ptaw:DW352_09685"/>
<dbReference type="GO" id="GO:0003700">
    <property type="term" value="F:DNA-binding transcription factor activity"/>
    <property type="evidence" value="ECO:0007669"/>
    <property type="project" value="InterPro"/>
</dbReference>
<dbReference type="Proteomes" id="UP000254889">
    <property type="component" value="Chromosome"/>
</dbReference>
<evidence type="ECO:0000313" key="3">
    <source>
        <dbReference type="Proteomes" id="UP000254889"/>
    </source>
</evidence>
<keyword evidence="3" id="KW-1185">Reference proteome</keyword>
<dbReference type="InterPro" id="IPR036390">
    <property type="entry name" value="WH_DNA-bd_sf"/>
</dbReference>
<dbReference type="SUPFAM" id="SSF46785">
    <property type="entry name" value="Winged helix' DNA-binding domain"/>
    <property type="match status" value="1"/>
</dbReference>
<dbReference type="InterPro" id="IPR000835">
    <property type="entry name" value="HTH_MarR-typ"/>
</dbReference>
<evidence type="ECO:0000259" key="1">
    <source>
        <dbReference type="PROSITE" id="PS50995"/>
    </source>
</evidence>
<dbReference type="InterPro" id="IPR036388">
    <property type="entry name" value="WH-like_DNA-bd_sf"/>
</dbReference>
<dbReference type="PRINTS" id="PR00598">
    <property type="entry name" value="HTHMARR"/>
</dbReference>
<feature type="domain" description="HTH marR-type" evidence="1">
    <location>
        <begin position="10"/>
        <end position="139"/>
    </location>
</feature>
<dbReference type="EMBL" id="CP031417">
    <property type="protein sequence ID" value="AXK80757.1"/>
    <property type="molecule type" value="Genomic_DNA"/>
</dbReference>
<dbReference type="PANTHER" id="PTHR33164">
    <property type="entry name" value="TRANSCRIPTIONAL REGULATOR, MARR FAMILY"/>
    <property type="match status" value="1"/>
</dbReference>
<dbReference type="Pfam" id="PF12802">
    <property type="entry name" value="MarR_2"/>
    <property type="match status" value="1"/>
</dbReference>
<dbReference type="InterPro" id="IPR039422">
    <property type="entry name" value="MarR/SlyA-like"/>
</dbReference>
<proteinExistence type="predicted"/>
<evidence type="ECO:0000313" key="2">
    <source>
        <dbReference type="EMBL" id="AXK80757.1"/>
    </source>
</evidence>
<sequence>MSEMPLWARPGYLLRRLHQIHYALFFEECTPFDITPVQYGLLTTLATNPDLDQNSIARELGIDRTNAADVLNRLSRRGLIERRRGKVDKRTMLARLTPEGKRVTKEMYAAMQRAQERLLEPLLPAERHAFITTLIRLIDGNNHLGRTIFSPSKA</sequence>
<protein>
    <submittedName>
        <fullName evidence="2">MarR family transcriptional regulator</fullName>
    </submittedName>
</protein>
<gene>
    <name evidence="2" type="ORF">DW352_09685</name>
</gene>
<reference evidence="2 3" key="1">
    <citation type="submission" date="2018-07" db="EMBL/GenBank/DDBJ databases">
        <authorList>
            <person name="Quirk P.G."/>
            <person name="Krulwich T.A."/>
        </authorList>
    </citation>
    <scope>NUCLEOTIDE SEQUENCE [LARGE SCALE GENOMIC DNA]</scope>
    <source>
        <strain evidence="2 3">CC-BB4</strain>
    </source>
</reference>
<name>A0A345ZV10_9HYPH</name>